<protein>
    <submittedName>
        <fullName evidence="2">Uncharacterized protein</fullName>
    </submittedName>
</protein>
<dbReference type="Proteomes" id="UP001221757">
    <property type="component" value="Unassembled WGS sequence"/>
</dbReference>
<accession>A0AAD7DKI4</accession>
<feature type="compositionally biased region" description="Basic and acidic residues" evidence="1">
    <location>
        <begin position="387"/>
        <end position="398"/>
    </location>
</feature>
<feature type="region of interest" description="Disordered" evidence="1">
    <location>
        <begin position="386"/>
        <end position="405"/>
    </location>
</feature>
<dbReference type="AlphaFoldDB" id="A0AAD7DKI4"/>
<reference evidence="2" key="1">
    <citation type="submission" date="2023-03" db="EMBL/GenBank/DDBJ databases">
        <title>Massive genome expansion in bonnet fungi (Mycena s.s.) driven by repeated elements and novel gene families across ecological guilds.</title>
        <authorList>
            <consortium name="Lawrence Berkeley National Laboratory"/>
            <person name="Harder C.B."/>
            <person name="Miyauchi S."/>
            <person name="Viragh M."/>
            <person name="Kuo A."/>
            <person name="Thoen E."/>
            <person name="Andreopoulos B."/>
            <person name="Lu D."/>
            <person name="Skrede I."/>
            <person name="Drula E."/>
            <person name="Henrissat B."/>
            <person name="Morin E."/>
            <person name="Kohler A."/>
            <person name="Barry K."/>
            <person name="LaButti K."/>
            <person name="Morin E."/>
            <person name="Salamov A."/>
            <person name="Lipzen A."/>
            <person name="Mereny Z."/>
            <person name="Hegedus B."/>
            <person name="Baldrian P."/>
            <person name="Stursova M."/>
            <person name="Weitz H."/>
            <person name="Taylor A."/>
            <person name="Grigoriev I.V."/>
            <person name="Nagy L.G."/>
            <person name="Martin F."/>
            <person name="Kauserud H."/>
        </authorList>
    </citation>
    <scope>NUCLEOTIDE SEQUENCE</scope>
    <source>
        <strain evidence="2">CBHHK067</strain>
    </source>
</reference>
<evidence type="ECO:0000313" key="2">
    <source>
        <dbReference type="EMBL" id="KAJ7691704.1"/>
    </source>
</evidence>
<evidence type="ECO:0000313" key="3">
    <source>
        <dbReference type="Proteomes" id="UP001221757"/>
    </source>
</evidence>
<comment type="caution">
    <text evidence="2">The sequence shown here is derived from an EMBL/GenBank/DDBJ whole genome shotgun (WGS) entry which is preliminary data.</text>
</comment>
<sequence length="468" mass="52674">MKSIDMARKPNSSARSPCQVPARADHGAQFKLASPTKINKNLFRQCRVNDLPTFNCRNNTNRQRTIHIRVQALHDRNKVTEFAGGHTHIHSCTEDVCGLRNLDETVLLLVGKYPGGKAPAGVSEECKVGLDVVEGAAKISDESPNENMKTSQLYSLERVPVIGRYPVHRKRTVHDGRRHGARMVRELDGGSTIAFDTLACPVRSMDKFRVRWSYLRRLAYQRCDSNHGFQEIEHRRLTNGAHRTGAQENELQTRVSSPPRRSAYLGASPKRLCGSPSKPPSPPSPHWETPWYKRWEILIELVRLDTERERVQRAPAPLAVRPPRFFIGEDDDEGEGDESWGEERWDEVLNEDEVMIVSNELFACLLRAWVCCSSNANAVTVPAAVAESDRQGNRRDTGGDQEGGEGAWVFSGITYQKGSPARKSAAVWICAPIVRLAAELIRRPLQRLISSPVFRRLPVSNSHKRRRS</sequence>
<proteinExistence type="predicted"/>
<feature type="region of interest" description="Disordered" evidence="1">
    <location>
        <begin position="236"/>
        <end position="286"/>
    </location>
</feature>
<name>A0AAD7DKI4_MYCRO</name>
<keyword evidence="3" id="KW-1185">Reference proteome</keyword>
<feature type="region of interest" description="Disordered" evidence="1">
    <location>
        <begin position="1"/>
        <end position="22"/>
    </location>
</feature>
<feature type="compositionally biased region" description="Polar residues" evidence="1">
    <location>
        <begin position="246"/>
        <end position="256"/>
    </location>
</feature>
<evidence type="ECO:0000256" key="1">
    <source>
        <dbReference type="SAM" id="MobiDB-lite"/>
    </source>
</evidence>
<gene>
    <name evidence="2" type="ORF">B0H17DRAFT_1179470</name>
</gene>
<organism evidence="2 3">
    <name type="scientific">Mycena rosella</name>
    <name type="common">Pink bonnet</name>
    <name type="synonym">Agaricus rosellus</name>
    <dbReference type="NCBI Taxonomy" id="1033263"/>
    <lineage>
        <taxon>Eukaryota</taxon>
        <taxon>Fungi</taxon>
        <taxon>Dikarya</taxon>
        <taxon>Basidiomycota</taxon>
        <taxon>Agaricomycotina</taxon>
        <taxon>Agaricomycetes</taxon>
        <taxon>Agaricomycetidae</taxon>
        <taxon>Agaricales</taxon>
        <taxon>Marasmiineae</taxon>
        <taxon>Mycenaceae</taxon>
        <taxon>Mycena</taxon>
    </lineage>
</organism>
<dbReference type="EMBL" id="JARKIE010000056">
    <property type="protein sequence ID" value="KAJ7691704.1"/>
    <property type="molecule type" value="Genomic_DNA"/>
</dbReference>